<proteinExistence type="predicted"/>
<keyword evidence="3" id="KW-1185">Reference proteome</keyword>
<evidence type="ECO:0000256" key="1">
    <source>
        <dbReference type="SAM" id="MobiDB-lite"/>
    </source>
</evidence>
<sequence length="116" mass="12265">MIGALDARGAEKAAAPEMDGLVTGVIHEAATSQHNLFIPGPVKGWGVPCSSDLSAMAPRWGVGGLGGRVRDGEKGRGAPPPQLRREAVNGGEESIFVNVLIKSPLRWLDLQRLLFN</sequence>
<dbReference type="AlphaFoldDB" id="A0A9N7TLJ6"/>
<evidence type="ECO:0000313" key="3">
    <source>
        <dbReference type="Proteomes" id="UP001153269"/>
    </source>
</evidence>
<feature type="region of interest" description="Disordered" evidence="1">
    <location>
        <begin position="65"/>
        <end position="85"/>
    </location>
</feature>
<reference evidence="2" key="1">
    <citation type="submission" date="2020-03" db="EMBL/GenBank/DDBJ databases">
        <authorList>
            <person name="Weist P."/>
        </authorList>
    </citation>
    <scope>NUCLEOTIDE SEQUENCE</scope>
</reference>
<dbReference type="EMBL" id="CADEAL010000076">
    <property type="protein sequence ID" value="CAB1413878.1"/>
    <property type="molecule type" value="Genomic_DNA"/>
</dbReference>
<comment type="caution">
    <text evidence="2">The sequence shown here is derived from an EMBL/GenBank/DDBJ whole genome shotgun (WGS) entry which is preliminary data.</text>
</comment>
<gene>
    <name evidence="2" type="ORF">PLEPLA_LOCUS1581</name>
</gene>
<organism evidence="2 3">
    <name type="scientific">Pleuronectes platessa</name>
    <name type="common">European plaice</name>
    <dbReference type="NCBI Taxonomy" id="8262"/>
    <lineage>
        <taxon>Eukaryota</taxon>
        <taxon>Metazoa</taxon>
        <taxon>Chordata</taxon>
        <taxon>Craniata</taxon>
        <taxon>Vertebrata</taxon>
        <taxon>Euteleostomi</taxon>
        <taxon>Actinopterygii</taxon>
        <taxon>Neopterygii</taxon>
        <taxon>Teleostei</taxon>
        <taxon>Neoteleostei</taxon>
        <taxon>Acanthomorphata</taxon>
        <taxon>Carangaria</taxon>
        <taxon>Pleuronectiformes</taxon>
        <taxon>Pleuronectoidei</taxon>
        <taxon>Pleuronectidae</taxon>
        <taxon>Pleuronectes</taxon>
    </lineage>
</organism>
<name>A0A9N7TLJ6_PLEPL</name>
<dbReference type="Proteomes" id="UP001153269">
    <property type="component" value="Unassembled WGS sequence"/>
</dbReference>
<accession>A0A9N7TLJ6</accession>
<protein>
    <submittedName>
        <fullName evidence="2">Uncharacterized protein</fullName>
    </submittedName>
</protein>
<evidence type="ECO:0000313" key="2">
    <source>
        <dbReference type="EMBL" id="CAB1413878.1"/>
    </source>
</evidence>